<gene>
    <name evidence="1" type="ORF">CTOB1V02_LOCUS474</name>
</gene>
<evidence type="ECO:0000313" key="1">
    <source>
        <dbReference type="EMBL" id="CAD7222466.1"/>
    </source>
</evidence>
<dbReference type="EMBL" id="OB660063">
    <property type="protein sequence ID" value="CAD7222466.1"/>
    <property type="molecule type" value="Genomic_DNA"/>
</dbReference>
<sequence>MLRVWWKKKICKKQEEVLPQTSRSSASASVRTYNLTIIITFLRRVRTRSIIVVARFADVEGREDTEERSPQNDSWDFSPVLPVHTNLARRMEYTRQERDLHLSDLRLKRTVVFRKVLFGGVCTRDQEAAGSEWFVCRRNSSKSLTFKESIQRNSSRSLTFKESIQRNSSKSLTFKESIQRNSSKSLTFKESIQRNSSKSLTFKESIERNSSKSLTFKESIQRNSSKSLTFKESIQRSASWTSLGEGTPWTVPVVDSSPALRSSVPLDHVGEDSTEDVKIEVDLFDGESGSPMDSVFVKLKLICLTEKQELQRTASSSLGVVVVEVFRKPRHLEGSTKHDYWNLVMHTIREATSQAIAPGGKGPKVATHGLTATGVSKKRDQLVREWGGGSILVPLNLLEVDGWRGVNLLTGASRGPDASNGMRLFGNAPSLETKSAPSSEEEEAWSVVLECYENKRREGRSCHSLGVNRRYGRQTSAGERNSNKFYSQEKREDEGAFQQKLCDRTSVMPVLRFKLGWALVSRWECRLRSSIHLGYTRDAGVKAEERKFDAWKGESPGHYHLFRQSSLTASEVLLFVSKYQSSIAIRLFGNRESGNPESIEFQPSSGRETLFHRPHLDAYFDVWIPSLPMWP</sequence>
<protein>
    <submittedName>
        <fullName evidence="1">Uncharacterized protein</fullName>
    </submittedName>
</protein>
<reference evidence="1" key="1">
    <citation type="submission" date="2020-11" db="EMBL/GenBank/DDBJ databases">
        <authorList>
            <person name="Tran Van P."/>
        </authorList>
    </citation>
    <scope>NUCLEOTIDE SEQUENCE</scope>
</reference>
<accession>A0A7R8ZID3</accession>
<organism evidence="1">
    <name type="scientific">Cyprideis torosa</name>
    <dbReference type="NCBI Taxonomy" id="163714"/>
    <lineage>
        <taxon>Eukaryota</taxon>
        <taxon>Metazoa</taxon>
        <taxon>Ecdysozoa</taxon>
        <taxon>Arthropoda</taxon>
        <taxon>Crustacea</taxon>
        <taxon>Oligostraca</taxon>
        <taxon>Ostracoda</taxon>
        <taxon>Podocopa</taxon>
        <taxon>Podocopida</taxon>
        <taxon>Cytherocopina</taxon>
        <taxon>Cytheroidea</taxon>
        <taxon>Cytherideidae</taxon>
        <taxon>Cyprideis</taxon>
    </lineage>
</organism>
<name>A0A7R8ZID3_9CRUS</name>
<proteinExistence type="predicted"/>
<dbReference type="AlphaFoldDB" id="A0A7R8ZID3"/>